<dbReference type="SUPFAM" id="SSF55073">
    <property type="entry name" value="Nucleotide cyclase"/>
    <property type="match status" value="1"/>
</dbReference>
<dbReference type="SMART" id="SM00052">
    <property type="entry name" value="EAL"/>
    <property type="match status" value="1"/>
</dbReference>
<dbReference type="Proteomes" id="UP000295719">
    <property type="component" value="Unassembled WGS sequence"/>
</dbReference>
<dbReference type="InterPro" id="IPR043128">
    <property type="entry name" value="Rev_trsase/Diguanyl_cyclase"/>
</dbReference>
<protein>
    <submittedName>
        <fullName evidence="2">EAL domain-containing protein (Putative c-di-GMP-specific phosphodiesterase class I)</fullName>
    </submittedName>
</protein>
<dbReference type="InterPro" id="IPR029016">
    <property type="entry name" value="GAF-like_dom_sf"/>
</dbReference>
<evidence type="ECO:0000313" key="2">
    <source>
        <dbReference type="EMBL" id="TCV96697.1"/>
    </source>
</evidence>
<dbReference type="SUPFAM" id="SSF141868">
    <property type="entry name" value="EAL domain-like"/>
    <property type="match status" value="1"/>
</dbReference>
<organism evidence="2 3">
    <name type="scientific">Biostraticola tofi</name>
    <dbReference type="NCBI Taxonomy" id="466109"/>
    <lineage>
        <taxon>Bacteria</taxon>
        <taxon>Pseudomonadati</taxon>
        <taxon>Pseudomonadota</taxon>
        <taxon>Gammaproteobacteria</taxon>
        <taxon>Enterobacterales</taxon>
        <taxon>Bruguierivoracaceae</taxon>
        <taxon>Biostraticola</taxon>
    </lineage>
</organism>
<dbReference type="Gene3D" id="3.30.70.270">
    <property type="match status" value="1"/>
</dbReference>
<gene>
    <name evidence="2" type="ORF">EDC52_104137</name>
</gene>
<dbReference type="OrthoDB" id="6597954at2"/>
<evidence type="ECO:0000259" key="1">
    <source>
        <dbReference type="PROSITE" id="PS50883"/>
    </source>
</evidence>
<dbReference type="Gene3D" id="3.20.20.450">
    <property type="entry name" value="EAL domain"/>
    <property type="match status" value="1"/>
</dbReference>
<dbReference type="SMART" id="SM00065">
    <property type="entry name" value="GAF"/>
    <property type="match status" value="1"/>
</dbReference>
<keyword evidence="3" id="KW-1185">Reference proteome</keyword>
<dbReference type="Pfam" id="PF00563">
    <property type="entry name" value="EAL"/>
    <property type="match status" value="1"/>
</dbReference>
<dbReference type="Pfam" id="PF01590">
    <property type="entry name" value="GAF"/>
    <property type="match status" value="1"/>
</dbReference>
<dbReference type="PANTHER" id="PTHR33121">
    <property type="entry name" value="CYCLIC DI-GMP PHOSPHODIESTERASE PDEF"/>
    <property type="match status" value="1"/>
</dbReference>
<dbReference type="SUPFAM" id="SSF55781">
    <property type="entry name" value="GAF domain-like"/>
    <property type="match status" value="1"/>
</dbReference>
<evidence type="ECO:0000313" key="3">
    <source>
        <dbReference type="Proteomes" id="UP000295719"/>
    </source>
</evidence>
<dbReference type="InterPro" id="IPR001633">
    <property type="entry name" value="EAL_dom"/>
</dbReference>
<name>A0A4R3YUL2_9GAMM</name>
<dbReference type="AlphaFoldDB" id="A0A4R3YUL2"/>
<reference evidence="2 3" key="1">
    <citation type="submission" date="2019-03" db="EMBL/GenBank/DDBJ databases">
        <title>Genomic Encyclopedia of Type Strains, Phase IV (KMG-IV): sequencing the most valuable type-strain genomes for metagenomic binning, comparative biology and taxonomic classification.</title>
        <authorList>
            <person name="Goeker M."/>
        </authorList>
    </citation>
    <scope>NUCLEOTIDE SEQUENCE [LARGE SCALE GENOMIC DNA]</scope>
    <source>
        <strain evidence="2 3">DSM 19580</strain>
    </source>
</reference>
<dbReference type="InterPro" id="IPR050706">
    <property type="entry name" value="Cyclic-di-GMP_PDE-like"/>
</dbReference>
<dbReference type="RefSeq" id="WP_131865279.1">
    <property type="nucleotide sequence ID" value="NZ_SMCR01000004.1"/>
</dbReference>
<dbReference type="Gene3D" id="3.30.450.40">
    <property type="match status" value="1"/>
</dbReference>
<proteinExistence type="predicted"/>
<dbReference type="GO" id="GO:0071111">
    <property type="term" value="F:cyclic-guanylate-specific phosphodiesterase activity"/>
    <property type="evidence" value="ECO:0007669"/>
    <property type="project" value="InterPro"/>
</dbReference>
<dbReference type="InterPro" id="IPR035919">
    <property type="entry name" value="EAL_sf"/>
</dbReference>
<sequence>MLRHLSQDETTRLQTLKSLQILDETQDHILDTITAIVCQMLDMPNAMVTLLTAERQHILSKIDFPVDETRWVDAFCKYTVQQNDLLVCEDTHEDERFRENPYVTGAPHIRFYAGMPIKTLEGYALGSFCVVDYKPRTLSETQQQLLRDLSEIVMSLMASRNAIGFIDAVTLLPNRQRLIDDIEKLTKDDQEYLLILIDTIDISYAYEMGRALGMPAVENVLKDIGAFLRMTFHNHERVYCAATGRFALLINISRKESTLATLRDCAARIQQSVISHVPIKLDMFVGYTSFNATTGAAQEVLRKALSALHDAIAENTPQSDYQLEADIAKTRAFTLISDLGEALRKDEGLYLVYQPKIELRTRKVVGAEALIRWKHPVLGNVSPAQFIPLAENTTLIRPLTDWVIDNVARQINRWKKKNLFMSVSINITANNLSEGDFAERLMSTLQDYQLTAADIEIECLETQKILESNVALSSIAMLKRLGFLISLDDFGSGYSNLTYLNKIPIDIIKIDKSLIDNINKDTNSRVIIKSLISMLHKLHYVVLAEGVEDQKTIDYLVSLGCDQVQGYHLSRPLMPAEFARWCENHDIP</sequence>
<dbReference type="InterPro" id="IPR003018">
    <property type="entry name" value="GAF"/>
</dbReference>
<dbReference type="InterPro" id="IPR000160">
    <property type="entry name" value="GGDEF_dom"/>
</dbReference>
<dbReference type="EMBL" id="SMCR01000004">
    <property type="protein sequence ID" value="TCV96697.1"/>
    <property type="molecule type" value="Genomic_DNA"/>
</dbReference>
<accession>A0A4R3YUL2</accession>
<dbReference type="InterPro" id="IPR029787">
    <property type="entry name" value="Nucleotide_cyclase"/>
</dbReference>
<comment type="caution">
    <text evidence="2">The sequence shown here is derived from an EMBL/GenBank/DDBJ whole genome shotgun (WGS) entry which is preliminary data.</text>
</comment>
<dbReference type="PROSITE" id="PS50883">
    <property type="entry name" value="EAL"/>
    <property type="match status" value="1"/>
</dbReference>
<dbReference type="PANTHER" id="PTHR33121:SF19">
    <property type="entry name" value="CYCLIC DI-GMP PHOSPHODIESTERASE PA2567"/>
    <property type="match status" value="1"/>
</dbReference>
<dbReference type="CDD" id="cd01948">
    <property type="entry name" value="EAL"/>
    <property type="match status" value="1"/>
</dbReference>
<feature type="domain" description="EAL" evidence="1">
    <location>
        <begin position="332"/>
        <end position="586"/>
    </location>
</feature>
<dbReference type="Pfam" id="PF00990">
    <property type="entry name" value="GGDEF"/>
    <property type="match status" value="1"/>
</dbReference>